<evidence type="ECO:0000256" key="2">
    <source>
        <dbReference type="ARBA" id="ARBA00006003"/>
    </source>
</evidence>
<dbReference type="GO" id="GO:0006491">
    <property type="term" value="P:N-glycan processing"/>
    <property type="evidence" value="ECO:0007669"/>
    <property type="project" value="TreeGrafter"/>
</dbReference>
<evidence type="ECO:0000256" key="4">
    <source>
        <dbReference type="ARBA" id="ARBA00022679"/>
    </source>
</evidence>
<dbReference type="InterPro" id="IPR038578">
    <property type="entry name" value="GT29-like_sf"/>
</dbReference>
<dbReference type="InterPro" id="IPR050943">
    <property type="entry name" value="Glycosyltr_29_Sialyltrsf"/>
</dbReference>
<dbReference type="AlphaFoldDB" id="A0AAW0Q4S7"/>
<dbReference type="GO" id="GO:0000139">
    <property type="term" value="C:Golgi membrane"/>
    <property type="evidence" value="ECO:0007669"/>
    <property type="project" value="UniProtKB-SubCell"/>
</dbReference>
<dbReference type="PANTHER" id="PTHR11987:SF50">
    <property type="entry name" value="ALPHA-2,8-SIALYLTRANSFERASE 8F"/>
    <property type="match status" value="1"/>
</dbReference>
<sequence>MHEAFGQSESLWLFQKLSLLSPLEARNCNVLLLSLSSSVTSYRRYGSLLDHRRQFVEDLSIYGDSMIFLPAFSLLSKTQVCLRAAYTLEDFRTSAKPVFMNLKYLKNLDTFWRSQGLDPHLRLSTGLMMVSLALEVCNNVDVYGFWPFYNHPYTFEPLKNHYYDLQKQSKVAHNRVCPPDEAVQSGHTPTSPGTVHFLI</sequence>
<comment type="subcellular location">
    <subcellularLocation>
        <location evidence="1">Golgi apparatus membrane</location>
        <topology evidence="1">Single-pass type II membrane protein</topology>
    </subcellularLocation>
</comment>
<evidence type="ECO:0000256" key="3">
    <source>
        <dbReference type="ARBA" id="ARBA00022676"/>
    </source>
</evidence>
<comment type="caution">
    <text evidence="11">The sequence shown here is derived from an EMBL/GenBank/DDBJ whole genome shotgun (WGS) entry which is preliminary data.</text>
</comment>
<dbReference type="PANTHER" id="PTHR11987">
    <property type="entry name" value="ALPHA-2,8-SIALYLTRANSFERASE"/>
    <property type="match status" value="1"/>
</dbReference>
<evidence type="ECO:0000313" key="11">
    <source>
        <dbReference type="EMBL" id="KAK7940070.1"/>
    </source>
</evidence>
<dbReference type="Gene3D" id="3.90.1480.20">
    <property type="entry name" value="Glycosyl transferase family 29"/>
    <property type="match status" value="1"/>
</dbReference>
<evidence type="ECO:0000256" key="10">
    <source>
        <dbReference type="ARBA" id="ARBA00023180"/>
    </source>
</evidence>
<accession>A0AAW0Q4S7</accession>
<keyword evidence="6" id="KW-0735">Signal-anchor</keyword>
<evidence type="ECO:0000313" key="12">
    <source>
        <dbReference type="Proteomes" id="UP001460270"/>
    </source>
</evidence>
<evidence type="ECO:0000256" key="7">
    <source>
        <dbReference type="ARBA" id="ARBA00022989"/>
    </source>
</evidence>
<keyword evidence="8" id="KW-0333">Golgi apparatus</keyword>
<evidence type="ECO:0000256" key="9">
    <source>
        <dbReference type="ARBA" id="ARBA00023136"/>
    </source>
</evidence>
<keyword evidence="9" id="KW-0472">Membrane</keyword>
<keyword evidence="4" id="KW-0808">Transferase</keyword>
<organism evidence="11 12">
    <name type="scientific">Mugilogobius chulae</name>
    <name type="common">yellowstripe goby</name>
    <dbReference type="NCBI Taxonomy" id="88201"/>
    <lineage>
        <taxon>Eukaryota</taxon>
        <taxon>Metazoa</taxon>
        <taxon>Chordata</taxon>
        <taxon>Craniata</taxon>
        <taxon>Vertebrata</taxon>
        <taxon>Euteleostomi</taxon>
        <taxon>Actinopterygii</taxon>
        <taxon>Neopterygii</taxon>
        <taxon>Teleostei</taxon>
        <taxon>Neoteleostei</taxon>
        <taxon>Acanthomorphata</taxon>
        <taxon>Gobiaria</taxon>
        <taxon>Gobiiformes</taxon>
        <taxon>Gobioidei</taxon>
        <taxon>Gobiidae</taxon>
        <taxon>Gobionellinae</taxon>
        <taxon>Mugilogobius</taxon>
    </lineage>
</organism>
<dbReference type="Proteomes" id="UP001460270">
    <property type="component" value="Unassembled WGS sequence"/>
</dbReference>
<protein>
    <recommendedName>
        <fullName evidence="13">ST8 alpha-N-acetyl-neuraminide alpha-2,8-sialyltransferase 6</fullName>
    </recommendedName>
</protein>
<comment type="similarity">
    <text evidence="2">Belongs to the glycosyltransferase 29 family.</text>
</comment>
<dbReference type="GO" id="GO:0009311">
    <property type="term" value="P:oligosaccharide metabolic process"/>
    <property type="evidence" value="ECO:0007669"/>
    <property type="project" value="TreeGrafter"/>
</dbReference>
<evidence type="ECO:0000256" key="8">
    <source>
        <dbReference type="ARBA" id="ARBA00023034"/>
    </source>
</evidence>
<keyword evidence="7" id="KW-1133">Transmembrane helix</keyword>
<dbReference type="Pfam" id="PF00777">
    <property type="entry name" value="Glyco_transf_29"/>
    <property type="match status" value="1"/>
</dbReference>
<evidence type="ECO:0008006" key="13">
    <source>
        <dbReference type="Google" id="ProtNLM"/>
    </source>
</evidence>
<proteinExistence type="inferred from homology"/>
<reference evidence="12" key="1">
    <citation type="submission" date="2024-04" db="EMBL/GenBank/DDBJ databases">
        <title>Salinicola lusitanus LLJ914,a marine bacterium isolated from the Okinawa Trough.</title>
        <authorList>
            <person name="Li J."/>
        </authorList>
    </citation>
    <scope>NUCLEOTIDE SEQUENCE [LARGE SCALE GENOMIC DNA]</scope>
</reference>
<keyword evidence="5" id="KW-0812">Transmembrane</keyword>
<evidence type="ECO:0000256" key="5">
    <source>
        <dbReference type="ARBA" id="ARBA00022692"/>
    </source>
</evidence>
<keyword evidence="3" id="KW-0328">Glycosyltransferase</keyword>
<keyword evidence="10" id="KW-0325">Glycoprotein</keyword>
<keyword evidence="12" id="KW-1185">Reference proteome</keyword>
<evidence type="ECO:0000256" key="1">
    <source>
        <dbReference type="ARBA" id="ARBA00004323"/>
    </source>
</evidence>
<evidence type="ECO:0000256" key="6">
    <source>
        <dbReference type="ARBA" id="ARBA00022968"/>
    </source>
</evidence>
<dbReference type="InterPro" id="IPR001675">
    <property type="entry name" value="Glyco_trans_29"/>
</dbReference>
<dbReference type="GO" id="GO:0003828">
    <property type="term" value="F:alpha-N-acetylneuraminate alpha-2,8-sialyltransferase activity"/>
    <property type="evidence" value="ECO:0007669"/>
    <property type="project" value="TreeGrafter"/>
</dbReference>
<gene>
    <name evidence="11" type="ORF">WMY93_003396</name>
</gene>
<dbReference type="EMBL" id="JBBPFD010000002">
    <property type="protein sequence ID" value="KAK7940070.1"/>
    <property type="molecule type" value="Genomic_DNA"/>
</dbReference>
<name>A0AAW0Q4S7_9GOBI</name>